<dbReference type="GO" id="GO:0016209">
    <property type="term" value="F:antioxidant activity"/>
    <property type="evidence" value="ECO:0007669"/>
    <property type="project" value="InterPro"/>
</dbReference>
<dbReference type="STRING" id="1236989.JCM15548_1679"/>
<dbReference type="PROSITE" id="PS51257">
    <property type="entry name" value="PROKAR_LIPOPROTEIN"/>
    <property type="match status" value="1"/>
</dbReference>
<dbReference type="CDD" id="cd02966">
    <property type="entry name" value="TlpA_like_family"/>
    <property type="match status" value="1"/>
</dbReference>
<dbReference type="InterPro" id="IPR025380">
    <property type="entry name" value="DUF4369"/>
</dbReference>
<dbReference type="Pfam" id="PF00578">
    <property type="entry name" value="AhpC-TSA"/>
    <property type="match status" value="1"/>
</dbReference>
<reference evidence="6 7" key="1">
    <citation type="journal article" date="2015" name="Microbes Environ.">
        <title>Distribution and evolution of nitrogen fixation genes in the phylum bacteroidetes.</title>
        <authorList>
            <person name="Inoue J."/>
            <person name="Oshima K."/>
            <person name="Suda W."/>
            <person name="Sakamoto M."/>
            <person name="Iino T."/>
            <person name="Noda S."/>
            <person name="Hongoh Y."/>
            <person name="Hattori M."/>
            <person name="Ohkuma M."/>
        </authorList>
    </citation>
    <scope>NUCLEOTIDE SEQUENCE [LARGE SCALE GENOMIC DNA]</scope>
    <source>
        <strain evidence="6">JCM 15548</strain>
    </source>
</reference>
<dbReference type="PANTHER" id="PTHR42852">
    <property type="entry name" value="THIOL:DISULFIDE INTERCHANGE PROTEIN DSBE"/>
    <property type="match status" value="1"/>
</dbReference>
<protein>
    <submittedName>
        <fullName evidence="6">Thiol:disulfide interchange protein</fullName>
    </submittedName>
</protein>
<keyword evidence="3" id="KW-1015">Disulfide bond</keyword>
<comment type="subcellular location">
    <subcellularLocation>
        <location evidence="1">Cell envelope</location>
    </subcellularLocation>
</comment>
<dbReference type="Proteomes" id="UP000032900">
    <property type="component" value="Unassembled WGS sequence"/>
</dbReference>
<dbReference type="InterPro" id="IPR050553">
    <property type="entry name" value="Thioredoxin_ResA/DsbE_sf"/>
</dbReference>
<evidence type="ECO:0000313" key="6">
    <source>
        <dbReference type="EMBL" id="GAO28569.1"/>
    </source>
</evidence>
<evidence type="ECO:0000256" key="4">
    <source>
        <dbReference type="ARBA" id="ARBA00023284"/>
    </source>
</evidence>
<keyword evidence="7" id="KW-1185">Reference proteome</keyword>
<dbReference type="GO" id="GO:0016491">
    <property type="term" value="F:oxidoreductase activity"/>
    <property type="evidence" value="ECO:0007669"/>
    <property type="project" value="InterPro"/>
</dbReference>
<evidence type="ECO:0000256" key="1">
    <source>
        <dbReference type="ARBA" id="ARBA00004196"/>
    </source>
</evidence>
<dbReference type="GO" id="GO:0017004">
    <property type="term" value="P:cytochrome complex assembly"/>
    <property type="evidence" value="ECO:0007669"/>
    <property type="project" value="UniProtKB-KW"/>
</dbReference>
<comment type="caution">
    <text evidence="6">The sequence shown here is derived from an EMBL/GenBank/DDBJ whole genome shotgun (WGS) entry which is preliminary data.</text>
</comment>
<dbReference type="InterPro" id="IPR013766">
    <property type="entry name" value="Thioredoxin_domain"/>
</dbReference>
<proteinExistence type="predicted"/>
<organism evidence="6 7">
    <name type="scientific">Geofilum rubicundum JCM 15548</name>
    <dbReference type="NCBI Taxonomy" id="1236989"/>
    <lineage>
        <taxon>Bacteria</taxon>
        <taxon>Pseudomonadati</taxon>
        <taxon>Bacteroidota</taxon>
        <taxon>Bacteroidia</taxon>
        <taxon>Marinilabiliales</taxon>
        <taxon>Marinilabiliaceae</taxon>
        <taxon>Geofilum</taxon>
    </lineage>
</organism>
<name>A0A0E9LTI4_9BACT</name>
<dbReference type="RefSeq" id="WP_062122359.1">
    <property type="nucleotide sequence ID" value="NZ_BAZW01000003.1"/>
</dbReference>
<gene>
    <name evidence="6" type="ORF">JCM15548_1679</name>
</gene>
<dbReference type="InterPro" id="IPR000866">
    <property type="entry name" value="AhpC/TSA"/>
</dbReference>
<keyword evidence="4" id="KW-0676">Redox-active center</keyword>
<dbReference type="EMBL" id="BAZW01000003">
    <property type="protein sequence ID" value="GAO28569.1"/>
    <property type="molecule type" value="Genomic_DNA"/>
</dbReference>
<evidence type="ECO:0000256" key="2">
    <source>
        <dbReference type="ARBA" id="ARBA00022748"/>
    </source>
</evidence>
<dbReference type="Pfam" id="PF14289">
    <property type="entry name" value="DUF4369"/>
    <property type="match status" value="1"/>
</dbReference>
<dbReference type="GO" id="GO:0030313">
    <property type="term" value="C:cell envelope"/>
    <property type="evidence" value="ECO:0007669"/>
    <property type="project" value="UniProtKB-SubCell"/>
</dbReference>
<dbReference type="PROSITE" id="PS51352">
    <property type="entry name" value="THIOREDOXIN_2"/>
    <property type="match status" value="1"/>
</dbReference>
<keyword evidence="2" id="KW-0201">Cytochrome c-type biogenesis</keyword>
<evidence type="ECO:0000259" key="5">
    <source>
        <dbReference type="PROSITE" id="PS51352"/>
    </source>
</evidence>
<accession>A0A0E9LTI4</accession>
<sequence>MIRFKHFFISAIATSILLGCQGQPDLLVTGKLNSSSAEKVYFQKFDDRLYRVIDSAKVENGSFTFELNVELPEIYGLSVDTTKSPLMVFLEKGAVDIQLNPENYYRESTVTGSALHDEYVAYQKLKDPDISAYIQARPASLVSAYALYRHYAYRLSADQIKENIALLDTTLWTTPYVKTLEKLVETLESVAIGQKAPDFSAPSVNGVEISLSDRLGEGYMLIDFWASWCGPCRRQKPFHKEAFEKYGNKGFHIFSVSLDRTREAWVSTIEMENLNWTHVSDLNHWKSEPAALYGVRAIPTNFLVDKDGIIVAHTLLGEDLLGKLESLYTE</sequence>
<dbReference type="OrthoDB" id="9794348at2"/>
<evidence type="ECO:0000256" key="3">
    <source>
        <dbReference type="ARBA" id="ARBA00023157"/>
    </source>
</evidence>
<dbReference type="Gene3D" id="3.40.30.10">
    <property type="entry name" value="Glutaredoxin"/>
    <property type="match status" value="1"/>
</dbReference>
<feature type="domain" description="Thioredoxin" evidence="5">
    <location>
        <begin position="190"/>
        <end position="330"/>
    </location>
</feature>
<dbReference type="PANTHER" id="PTHR42852:SF6">
    <property type="entry name" value="THIOL:DISULFIDE INTERCHANGE PROTEIN DSBE"/>
    <property type="match status" value="1"/>
</dbReference>
<dbReference type="InterPro" id="IPR036249">
    <property type="entry name" value="Thioredoxin-like_sf"/>
</dbReference>
<dbReference type="AlphaFoldDB" id="A0A0E9LTI4"/>
<evidence type="ECO:0000313" key="7">
    <source>
        <dbReference type="Proteomes" id="UP000032900"/>
    </source>
</evidence>
<dbReference type="SUPFAM" id="SSF52833">
    <property type="entry name" value="Thioredoxin-like"/>
    <property type="match status" value="1"/>
</dbReference>